<dbReference type="Pfam" id="PF24564">
    <property type="entry name" value="DUF7605"/>
    <property type="match status" value="1"/>
</dbReference>
<dbReference type="PANTHER" id="PTHR36681">
    <property type="entry name" value="NUCLEAR GTPASE, GERMINAL CENTER-ASSOCIATED, TANDEM DUPLICATE 3"/>
    <property type="match status" value="1"/>
</dbReference>
<accession>A0AAN6PMW5</accession>
<organism evidence="5 6">
    <name type="scientific">Parachaetomium inaequale</name>
    <dbReference type="NCBI Taxonomy" id="2588326"/>
    <lineage>
        <taxon>Eukaryota</taxon>
        <taxon>Fungi</taxon>
        <taxon>Dikarya</taxon>
        <taxon>Ascomycota</taxon>
        <taxon>Pezizomycotina</taxon>
        <taxon>Sordariomycetes</taxon>
        <taxon>Sordariomycetidae</taxon>
        <taxon>Sordariales</taxon>
        <taxon>Chaetomiaceae</taxon>
        <taxon>Parachaetomium</taxon>
    </lineage>
</organism>
<dbReference type="InterPro" id="IPR027417">
    <property type="entry name" value="P-loop_NTPase"/>
</dbReference>
<dbReference type="SUPFAM" id="SSF52540">
    <property type="entry name" value="P-loop containing nucleoside triphosphate hydrolases"/>
    <property type="match status" value="1"/>
</dbReference>
<feature type="coiled-coil region" evidence="1">
    <location>
        <begin position="496"/>
        <end position="526"/>
    </location>
</feature>
<dbReference type="InterPro" id="IPR045063">
    <property type="entry name" value="Dynamin_N"/>
</dbReference>
<sequence length="966" mass="106878">SGNAYPSRATGGPDSPIPSVEDDGSRTEETSSPTPSISVSTPGASSISGFRIPNPRLPNSSSPHAGQGDVASIDDGLRELRLRSSTSPSSSAGLSLRTLRAALPSTRTPSPSQSPLLLPHRASPRSSGAPGHRRSSSAHQIPYDVRQEAPPEDRFHAPEFQQSLTQAKSLMGRLAGVLGSSRLHLAPDSVMRTLRHRADELARFRCPPTRTVGLVGDSGVGKSSLLNSLLDFRNLARASNGGAACTCVVTEYRHHDRPDFAIDVVLFTEAELREQFRTLVHAYRHNHFHSADMESEDDRKHWVDQAKLAEDTFKAMFADRFSTASLLEDSANERIVETLLNLAVQLRSRHNIGEHAVSNSPEECSDLLMNLTSERAAAQGPVAWPYIKKISVFLDAYILSKGLVLVDLPGLRDLNTARRSITERYLLECDEIFTICPIGRAATDEGVMQVFDLARQAKLSNVSIICTRSDDIRADEAQRDWAGSRAREVQTRIHALKTVEQELAGIRERLGELMELDDDLEEDEEEKVHLCGALVQKGGEVQKRKFELQRYMITTRNALVESKLHDLYRNKIQGGDLHVFCASNSLYWAKRDLKSGEQASPFLELSGIIAVRRHCMALVSDSQFRVATKYLQDDIPSLLSSIELWVESGSGTADAERKRAVREAVDGFENSLRRRLVGNASPLDDLAQVLTDAFSERVYQRRQIREWSQGAVRAGGIWAGRCSATYAAFCRQCGTHITDAVGYHCWNEEAMETMNSDLADPWDRLQGEIHGQIQNATVLILQASGRALSRYIDNASGELPDSTRRPLRTALTSARRTLAGNLEALSEKFEADLSKLRTDALSGLRTSYFGQSLESSYWSANCESGRGSWARKKAIINRALSNEKLFTDLMRKFKHKFNDLAAQLETDALVLVEAHLGVIEGTLNMVRSENIALESERDPEFRARVAGEVEGVKEAMENVWVTVSHA</sequence>
<evidence type="ECO:0000313" key="5">
    <source>
        <dbReference type="EMBL" id="KAK4041410.1"/>
    </source>
</evidence>
<dbReference type="PANTHER" id="PTHR36681:SF3">
    <property type="entry name" value="NUCLEAR GTPASE, GERMINAL CENTER-ASSOCIATED, TANDEM DUPLICATE 3"/>
    <property type="match status" value="1"/>
</dbReference>
<dbReference type="AlphaFoldDB" id="A0AAN6PMW5"/>
<feature type="region of interest" description="Disordered" evidence="2">
    <location>
        <begin position="1"/>
        <end position="73"/>
    </location>
</feature>
<feature type="compositionally biased region" description="Low complexity" evidence="2">
    <location>
        <begin position="104"/>
        <end position="119"/>
    </location>
</feature>
<gene>
    <name evidence="5" type="ORF">C8A01DRAFT_14819</name>
</gene>
<evidence type="ECO:0000256" key="1">
    <source>
        <dbReference type="SAM" id="Coils"/>
    </source>
</evidence>
<evidence type="ECO:0000313" key="6">
    <source>
        <dbReference type="Proteomes" id="UP001303115"/>
    </source>
</evidence>
<dbReference type="Proteomes" id="UP001303115">
    <property type="component" value="Unassembled WGS sequence"/>
</dbReference>
<feature type="non-terminal residue" evidence="5">
    <location>
        <position position="1"/>
    </location>
</feature>
<evidence type="ECO:0000259" key="3">
    <source>
        <dbReference type="Pfam" id="PF00350"/>
    </source>
</evidence>
<comment type="caution">
    <text evidence="5">The sequence shown here is derived from an EMBL/GenBank/DDBJ whole genome shotgun (WGS) entry which is preliminary data.</text>
</comment>
<name>A0AAN6PMW5_9PEZI</name>
<evidence type="ECO:0000259" key="4">
    <source>
        <dbReference type="Pfam" id="PF24564"/>
    </source>
</evidence>
<keyword evidence="6" id="KW-1185">Reference proteome</keyword>
<reference evidence="6" key="1">
    <citation type="journal article" date="2023" name="Mol. Phylogenet. Evol.">
        <title>Genome-scale phylogeny and comparative genomics of the fungal order Sordariales.</title>
        <authorList>
            <person name="Hensen N."/>
            <person name="Bonometti L."/>
            <person name="Westerberg I."/>
            <person name="Brannstrom I.O."/>
            <person name="Guillou S."/>
            <person name="Cros-Aarteil S."/>
            <person name="Calhoun S."/>
            <person name="Haridas S."/>
            <person name="Kuo A."/>
            <person name="Mondo S."/>
            <person name="Pangilinan J."/>
            <person name="Riley R."/>
            <person name="LaButti K."/>
            <person name="Andreopoulos B."/>
            <person name="Lipzen A."/>
            <person name="Chen C."/>
            <person name="Yan M."/>
            <person name="Daum C."/>
            <person name="Ng V."/>
            <person name="Clum A."/>
            <person name="Steindorff A."/>
            <person name="Ohm R.A."/>
            <person name="Martin F."/>
            <person name="Silar P."/>
            <person name="Natvig D.O."/>
            <person name="Lalanne C."/>
            <person name="Gautier V."/>
            <person name="Ament-Velasquez S.L."/>
            <person name="Kruys A."/>
            <person name="Hutchinson M.I."/>
            <person name="Powell A.J."/>
            <person name="Barry K."/>
            <person name="Miller A.N."/>
            <person name="Grigoriev I.V."/>
            <person name="Debuchy R."/>
            <person name="Gladieux P."/>
            <person name="Hiltunen Thoren M."/>
            <person name="Johannesson H."/>
        </authorList>
    </citation>
    <scope>NUCLEOTIDE SEQUENCE [LARGE SCALE GENOMIC DNA]</scope>
    <source>
        <strain evidence="6">CBS 284.82</strain>
    </source>
</reference>
<dbReference type="EMBL" id="MU854357">
    <property type="protein sequence ID" value="KAK4041410.1"/>
    <property type="molecule type" value="Genomic_DNA"/>
</dbReference>
<dbReference type="InterPro" id="IPR056024">
    <property type="entry name" value="DUF7605"/>
</dbReference>
<feature type="domain" description="DUF7605" evidence="4">
    <location>
        <begin position="703"/>
        <end position="886"/>
    </location>
</feature>
<feature type="region of interest" description="Disordered" evidence="2">
    <location>
        <begin position="104"/>
        <end position="140"/>
    </location>
</feature>
<proteinExistence type="predicted"/>
<feature type="domain" description="Dynamin N-terminal" evidence="3">
    <location>
        <begin position="212"/>
        <end position="444"/>
    </location>
</feature>
<dbReference type="Gene3D" id="3.40.50.300">
    <property type="entry name" value="P-loop containing nucleotide triphosphate hydrolases"/>
    <property type="match status" value="1"/>
</dbReference>
<protein>
    <submittedName>
        <fullName evidence="5">Uncharacterized protein</fullName>
    </submittedName>
</protein>
<keyword evidence="1" id="KW-0175">Coiled coil</keyword>
<feature type="compositionally biased region" description="Low complexity" evidence="2">
    <location>
        <begin position="30"/>
        <end position="42"/>
    </location>
</feature>
<evidence type="ECO:0000256" key="2">
    <source>
        <dbReference type="SAM" id="MobiDB-lite"/>
    </source>
</evidence>
<dbReference type="Pfam" id="PF00350">
    <property type="entry name" value="Dynamin_N"/>
    <property type="match status" value="1"/>
</dbReference>